<organism evidence="2 3">
    <name type="scientific">Morella rubra</name>
    <name type="common">Chinese bayberry</name>
    <dbReference type="NCBI Taxonomy" id="262757"/>
    <lineage>
        <taxon>Eukaryota</taxon>
        <taxon>Viridiplantae</taxon>
        <taxon>Streptophyta</taxon>
        <taxon>Embryophyta</taxon>
        <taxon>Tracheophyta</taxon>
        <taxon>Spermatophyta</taxon>
        <taxon>Magnoliopsida</taxon>
        <taxon>eudicotyledons</taxon>
        <taxon>Gunneridae</taxon>
        <taxon>Pentapetalae</taxon>
        <taxon>rosids</taxon>
        <taxon>fabids</taxon>
        <taxon>Fagales</taxon>
        <taxon>Myricaceae</taxon>
        <taxon>Morella</taxon>
    </lineage>
</organism>
<dbReference type="OrthoDB" id="1738566at2759"/>
<name>A0A6A1UPU8_9ROSI</name>
<dbReference type="Proteomes" id="UP000516437">
    <property type="component" value="Chromosome 8"/>
</dbReference>
<gene>
    <name evidence="2" type="ORF">CJ030_MR8G009795</name>
</gene>
<dbReference type="AlphaFoldDB" id="A0A6A1UPU8"/>
<keyword evidence="3" id="KW-1185">Reference proteome</keyword>
<proteinExistence type="predicted"/>
<evidence type="ECO:0000256" key="1">
    <source>
        <dbReference type="SAM" id="Phobius"/>
    </source>
</evidence>
<evidence type="ECO:0008006" key="4">
    <source>
        <dbReference type="Google" id="ProtNLM"/>
    </source>
</evidence>
<keyword evidence="1" id="KW-0812">Transmembrane</keyword>
<sequence>MASEVNILPPPLNLVVGEIGGGDRNGGAVWFWKIFGGGSFDGWSSKRKRKALLLGFLGICGLGLLFGKELERNVLGGFLGFWLLGRFLIQWWEKRRTKDWLLGFCLGVVFVGLGLKKDQMQNIVERIMVCSPMMDVGRRGRRKGGRGL</sequence>
<protein>
    <recommendedName>
        <fullName evidence="4">Transmembrane protein</fullName>
    </recommendedName>
</protein>
<dbReference type="EMBL" id="RXIC02000026">
    <property type="protein sequence ID" value="KAB1202186.1"/>
    <property type="molecule type" value="Genomic_DNA"/>
</dbReference>
<keyword evidence="1" id="KW-1133">Transmembrane helix</keyword>
<evidence type="ECO:0000313" key="3">
    <source>
        <dbReference type="Proteomes" id="UP000516437"/>
    </source>
</evidence>
<keyword evidence="1" id="KW-0472">Membrane</keyword>
<evidence type="ECO:0000313" key="2">
    <source>
        <dbReference type="EMBL" id="KAB1202186.1"/>
    </source>
</evidence>
<feature type="transmembrane region" description="Helical" evidence="1">
    <location>
        <begin position="99"/>
        <end position="115"/>
    </location>
</feature>
<feature type="transmembrane region" description="Helical" evidence="1">
    <location>
        <begin position="74"/>
        <end position="92"/>
    </location>
</feature>
<comment type="caution">
    <text evidence="2">The sequence shown here is derived from an EMBL/GenBank/DDBJ whole genome shotgun (WGS) entry which is preliminary data.</text>
</comment>
<reference evidence="2 3" key="1">
    <citation type="journal article" date="2019" name="Plant Biotechnol. J.">
        <title>The red bayberry genome and genetic basis of sex determination.</title>
        <authorList>
            <person name="Jia H.M."/>
            <person name="Jia H.J."/>
            <person name="Cai Q.L."/>
            <person name="Wang Y."/>
            <person name="Zhao H.B."/>
            <person name="Yang W.F."/>
            <person name="Wang G.Y."/>
            <person name="Li Y.H."/>
            <person name="Zhan D.L."/>
            <person name="Shen Y.T."/>
            <person name="Niu Q.F."/>
            <person name="Chang L."/>
            <person name="Qiu J."/>
            <person name="Zhao L."/>
            <person name="Xie H.B."/>
            <person name="Fu W.Y."/>
            <person name="Jin J."/>
            <person name="Li X.W."/>
            <person name="Jiao Y."/>
            <person name="Zhou C.C."/>
            <person name="Tu T."/>
            <person name="Chai C.Y."/>
            <person name="Gao J.L."/>
            <person name="Fan L.J."/>
            <person name="van de Weg E."/>
            <person name="Wang J.Y."/>
            <person name="Gao Z.S."/>
        </authorList>
    </citation>
    <scope>NUCLEOTIDE SEQUENCE [LARGE SCALE GENOMIC DNA]</scope>
    <source>
        <tissue evidence="2">Leaves</tissue>
    </source>
</reference>
<accession>A0A6A1UPU8</accession>
<feature type="transmembrane region" description="Helical" evidence="1">
    <location>
        <begin position="51"/>
        <end position="68"/>
    </location>
</feature>